<evidence type="ECO:0000313" key="2">
    <source>
        <dbReference type="Proteomes" id="UP000757232"/>
    </source>
</evidence>
<evidence type="ECO:0008006" key="3">
    <source>
        <dbReference type="Google" id="ProtNLM"/>
    </source>
</evidence>
<dbReference type="Gene3D" id="3.80.10.10">
    <property type="entry name" value="Ribonuclease Inhibitor"/>
    <property type="match status" value="1"/>
</dbReference>
<sequence>MIRIPREVLADVQLEVLLSQGYEALEREEWINTPLRISQVCRDWRQVAISDGRLWSHIIISSYTSSLTRRKNLKAIFDTWIARANRSPLYFTAIFYENSRNTGEESAKLAVHIIKALFSRQHQWKDARCVWSRVWSSEDAPVLRLNNMPALTCLYLRFKPPIHASIYVGKSPKLKWVDLEGNFDILAAQEPAHSLTFPSKLTFRGINPNESISSCLNFLSAAPFLKELHIDLSDSAAPMPTSLDNFIVHGLRQLKCSSLISMRQFFDNLTLPSLESLEYVSGFEGEILVSFLRRSSPPLTFLDIDHKNTKEDAVIEILRLIPTLKDFRYIHASVSSRFFRELQIAPTRNARIVCPVLETLVLQHVQLLGNLTECTESLICMLESRADIMESFRVLRFGFHFPPTVEVSELRDFPLMRWESLSGWRIYVSRSDTFPDYPFSKFHQSSVYSHYGEI</sequence>
<keyword evidence="2" id="KW-1185">Reference proteome</keyword>
<gene>
    <name evidence="1" type="ORF">A7U60_g2069</name>
</gene>
<dbReference type="SUPFAM" id="SSF52047">
    <property type="entry name" value="RNI-like"/>
    <property type="match status" value="1"/>
</dbReference>
<proteinExistence type="predicted"/>
<dbReference type="Proteomes" id="UP000757232">
    <property type="component" value="Unassembled WGS sequence"/>
</dbReference>
<dbReference type="EMBL" id="LNZH02000121">
    <property type="protein sequence ID" value="OCB90707.1"/>
    <property type="molecule type" value="Genomic_DNA"/>
</dbReference>
<protein>
    <recommendedName>
        <fullName evidence="3">F-box domain-containing protein</fullName>
    </recommendedName>
</protein>
<dbReference type="InterPro" id="IPR032675">
    <property type="entry name" value="LRR_dom_sf"/>
</dbReference>
<name>A0A9Q5N8K0_SANBA</name>
<reference evidence="1" key="1">
    <citation type="submission" date="2016-06" db="EMBL/GenBank/DDBJ databases">
        <title>Draft Genome sequence of the fungus Inonotus baumii.</title>
        <authorList>
            <person name="Zhu H."/>
            <person name="Lin W."/>
        </authorList>
    </citation>
    <scope>NUCLEOTIDE SEQUENCE</scope>
    <source>
        <strain evidence="1">821</strain>
    </source>
</reference>
<comment type="caution">
    <text evidence="1">The sequence shown here is derived from an EMBL/GenBank/DDBJ whole genome shotgun (WGS) entry which is preliminary data.</text>
</comment>
<dbReference type="OrthoDB" id="2269034at2759"/>
<accession>A0A9Q5N8K0</accession>
<dbReference type="AlphaFoldDB" id="A0A9Q5N8K0"/>
<organism evidence="1 2">
    <name type="scientific">Sanghuangporus baumii</name>
    <name type="common">Phellinus baumii</name>
    <dbReference type="NCBI Taxonomy" id="108892"/>
    <lineage>
        <taxon>Eukaryota</taxon>
        <taxon>Fungi</taxon>
        <taxon>Dikarya</taxon>
        <taxon>Basidiomycota</taxon>
        <taxon>Agaricomycotina</taxon>
        <taxon>Agaricomycetes</taxon>
        <taxon>Hymenochaetales</taxon>
        <taxon>Hymenochaetaceae</taxon>
        <taxon>Sanghuangporus</taxon>
    </lineage>
</organism>
<evidence type="ECO:0000313" key="1">
    <source>
        <dbReference type="EMBL" id="OCB90707.1"/>
    </source>
</evidence>